<evidence type="ECO:0000313" key="2">
    <source>
        <dbReference type="EMBL" id="KAJ5115271.1"/>
    </source>
</evidence>
<sequence length="256" mass="29186">MVREPQEYDNGVYRYDTPHGTWRSSESRLAIGPFGPERVREASPGRPVRANDSPSRTVYRGSDPGRAIEYVRRGIPDPIVTRNPGDFHRQPQNAAYFTFSEDYADRCARNRNSGGMVIQQRVPSQILDRGYNYPEAPGSDWRSTIYHNRALDPTPRHPSAVGESRRRDITIGPTAEVDTNPLLRRVRNNPSGPRYEAAFSPAMEDSSSDDSDIDEHRRGRRYVQQIRFQDQALDELASLPRHARPNLENPIFLISI</sequence>
<gene>
    <name evidence="2" type="ORF">NUU61_001030</name>
</gene>
<dbReference type="Proteomes" id="UP001141434">
    <property type="component" value="Unassembled WGS sequence"/>
</dbReference>
<accession>A0A9W9GAQ3</accession>
<dbReference type="RefSeq" id="XP_056516462.1">
    <property type="nucleotide sequence ID" value="XM_056651612.1"/>
</dbReference>
<dbReference type="AlphaFoldDB" id="A0A9W9GAQ3"/>
<protein>
    <submittedName>
        <fullName evidence="2">Uncharacterized protein</fullName>
    </submittedName>
</protein>
<dbReference type="EMBL" id="JAPMSZ010000001">
    <property type="protein sequence ID" value="KAJ5115271.1"/>
    <property type="molecule type" value="Genomic_DNA"/>
</dbReference>
<feature type="region of interest" description="Disordered" evidence="1">
    <location>
        <begin position="188"/>
        <end position="219"/>
    </location>
</feature>
<evidence type="ECO:0000313" key="3">
    <source>
        <dbReference type="Proteomes" id="UP001141434"/>
    </source>
</evidence>
<proteinExistence type="predicted"/>
<dbReference type="OrthoDB" id="4759297at2759"/>
<organism evidence="2 3">
    <name type="scientific">Penicillium alfredii</name>
    <dbReference type="NCBI Taxonomy" id="1506179"/>
    <lineage>
        <taxon>Eukaryota</taxon>
        <taxon>Fungi</taxon>
        <taxon>Dikarya</taxon>
        <taxon>Ascomycota</taxon>
        <taxon>Pezizomycotina</taxon>
        <taxon>Eurotiomycetes</taxon>
        <taxon>Eurotiomycetidae</taxon>
        <taxon>Eurotiales</taxon>
        <taxon>Aspergillaceae</taxon>
        <taxon>Penicillium</taxon>
    </lineage>
</organism>
<keyword evidence="3" id="KW-1185">Reference proteome</keyword>
<feature type="region of interest" description="Disordered" evidence="1">
    <location>
        <begin position="1"/>
        <end position="62"/>
    </location>
</feature>
<evidence type="ECO:0000256" key="1">
    <source>
        <dbReference type="SAM" id="MobiDB-lite"/>
    </source>
</evidence>
<comment type="caution">
    <text evidence="2">The sequence shown here is derived from an EMBL/GenBank/DDBJ whole genome shotgun (WGS) entry which is preliminary data.</text>
</comment>
<name>A0A9W9GAQ3_9EURO</name>
<reference evidence="2" key="2">
    <citation type="journal article" date="2023" name="IMA Fungus">
        <title>Comparative genomic study of the Penicillium genus elucidates a diverse pangenome and 15 lateral gene transfer events.</title>
        <authorList>
            <person name="Petersen C."/>
            <person name="Sorensen T."/>
            <person name="Nielsen M.R."/>
            <person name="Sondergaard T.E."/>
            <person name="Sorensen J.L."/>
            <person name="Fitzpatrick D.A."/>
            <person name="Frisvad J.C."/>
            <person name="Nielsen K.L."/>
        </authorList>
    </citation>
    <scope>NUCLEOTIDE SEQUENCE</scope>
    <source>
        <strain evidence="2">IBT 34128</strain>
    </source>
</reference>
<reference evidence="2" key="1">
    <citation type="submission" date="2022-11" db="EMBL/GenBank/DDBJ databases">
        <authorList>
            <person name="Petersen C."/>
        </authorList>
    </citation>
    <scope>NUCLEOTIDE SEQUENCE</scope>
    <source>
        <strain evidence="2">IBT 34128</strain>
    </source>
</reference>
<dbReference type="GeneID" id="81390780"/>